<dbReference type="EMBL" id="OX597814">
    <property type="protein sequence ID" value="CAI9715699.1"/>
    <property type="molecule type" value="Genomic_DNA"/>
</dbReference>
<accession>A0AA36EWA6</accession>
<protein>
    <submittedName>
        <fullName evidence="1">Uncharacterized protein</fullName>
    </submittedName>
</protein>
<proteinExistence type="predicted"/>
<dbReference type="AlphaFoldDB" id="A0AA36EWA6"/>
<dbReference type="Proteomes" id="UP001162480">
    <property type="component" value="Chromosome 1"/>
</dbReference>
<sequence>MTLRKVKMSYRCGKKGPSLNHLLFMDDQKLFGKSEKQIDSLTKTFQKCGTDIAALINDKNTTKYTEFRRINL</sequence>
<reference evidence="1" key="1">
    <citation type="submission" date="2023-08" db="EMBL/GenBank/DDBJ databases">
        <authorList>
            <person name="Alioto T."/>
            <person name="Alioto T."/>
            <person name="Gomez Garrido J."/>
        </authorList>
    </citation>
    <scope>NUCLEOTIDE SEQUENCE</scope>
</reference>
<keyword evidence="2" id="KW-1185">Reference proteome</keyword>
<name>A0AA36EWA6_OCTVU</name>
<organism evidence="1 2">
    <name type="scientific">Octopus vulgaris</name>
    <name type="common">Common octopus</name>
    <dbReference type="NCBI Taxonomy" id="6645"/>
    <lineage>
        <taxon>Eukaryota</taxon>
        <taxon>Metazoa</taxon>
        <taxon>Spiralia</taxon>
        <taxon>Lophotrochozoa</taxon>
        <taxon>Mollusca</taxon>
        <taxon>Cephalopoda</taxon>
        <taxon>Coleoidea</taxon>
        <taxon>Octopodiformes</taxon>
        <taxon>Octopoda</taxon>
        <taxon>Incirrata</taxon>
        <taxon>Octopodidae</taxon>
        <taxon>Octopus</taxon>
    </lineage>
</organism>
<gene>
    <name evidence="1" type="ORF">OCTVUL_1B001972</name>
</gene>
<evidence type="ECO:0000313" key="1">
    <source>
        <dbReference type="EMBL" id="CAI9715699.1"/>
    </source>
</evidence>
<evidence type="ECO:0000313" key="2">
    <source>
        <dbReference type="Proteomes" id="UP001162480"/>
    </source>
</evidence>